<organism evidence="1 2">
    <name type="scientific">Romanomermis culicivorax</name>
    <name type="common">Nematode worm</name>
    <dbReference type="NCBI Taxonomy" id="13658"/>
    <lineage>
        <taxon>Eukaryota</taxon>
        <taxon>Metazoa</taxon>
        <taxon>Ecdysozoa</taxon>
        <taxon>Nematoda</taxon>
        <taxon>Enoplea</taxon>
        <taxon>Dorylaimia</taxon>
        <taxon>Mermithida</taxon>
        <taxon>Mermithoidea</taxon>
        <taxon>Mermithidae</taxon>
        <taxon>Romanomermis</taxon>
    </lineage>
</organism>
<keyword evidence="1" id="KW-1185">Reference proteome</keyword>
<accession>A0A915I4C6</accession>
<name>A0A915I4C6_ROMCU</name>
<dbReference type="AlphaFoldDB" id="A0A915I4C6"/>
<proteinExistence type="predicted"/>
<dbReference type="WBParaSite" id="nRc.2.0.1.t08264-RA">
    <property type="protein sequence ID" value="nRc.2.0.1.t08264-RA"/>
    <property type="gene ID" value="nRc.2.0.1.g08264"/>
</dbReference>
<dbReference type="Proteomes" id="UP000887565">
    <property type="component" value="Unplaced"/>
</dbReference>
<protein>
    <submittedName>
        <fullName evidence="2">Uncharacterized protein</fullName>
    </submittedName>
</protein>
<evidence type="ECO:0000313" key="2">
    <source>
        <dbReference type="WBParaSite" id="nRc.2.0.1.t08264-RA"/>
    </source>
</evidence>
<sequence>MDILRIDPKIGLQPLSGIGWMVEILPIGLLSVLWLEPDAIFGIVGVGLMSVAPKAIRLCNAGVVSACRSVGTVGLSLSVLRLEGRALLPGIG</sequence>
<evidence type="ECO:0000313" key="1">
    <source>
        <dbReference type="Proteomes" id="UP000887565"/>
    </source>
</evidence>
<reference evidence="2" key="1">
    <citation type="submission" date="2022-11" db="UniProtKB">
        <authorList>
            <consortium name="WormBaseParasite"/>
        </authorList>
    </citation>
    <scope>IDENTIFICATION</scope>
</reference>